<protein>
    <submittedName>
        <fullName evidence="2">Maturation protein</fullName>
    </submittedName>
</protein>
<dbReference type="KEGG" id="vg:80397076"/>
<proteinExistence type="predicted"/>
<gene>
    <name evidence="2" type="primary">SRR7976299_1_1</name>
</gene>
<sequence length="417" mass="47021">MTSIQKRKSRKRTTRRPLPPAVQSLVKVVRDGALLQEEYSSPYSGSRVKTGLSDPSWRDKVQSLVDATNPYEMDVFPSKGAINPPISWYWVTRDTRWPPDRYYRTVMTGYPGTVLVAPVVKYTSVSAASEAAISACKLAFLSKVRGITTPWQGGVFLGELKELTALIHGRSSLLFKITKRSNRRMRRALVRNWSWDRIEKLYLEWTYAVAPLIGDVKSYADAIETLFSEPKVTPVVVTIPFDQIPLGGGFELAVWSTWAKTYSYWKAFQSGSVRIVGSVKDELNGPSLVRAQSVLGFNLKDFIPTVYELLPYSFLVDYFTTVGDVVNGFFTDTSSVVYSSQTVRQTIDGFCLTAPVPGWMTVQMSTPIPRAVRLTKLHLKREKPNLSVSIRDIRLSIPSFHQAFNTYVLGIQAMRRF</sequence>
<evidence type="ECO:0000313" key="2">
    <source>
        <dbReference type="EMBL" id="DAD51073.1"/>
    </source>
</evidence>
<reference evidence="2" key="1">
    <citation type="submission" date="2020-09" db="EMBL/GenBank/DDBJ databases">
        <title>Leviviricetes taxonomy.</title>
        <authorList>
            <person name="Stockdale S.R."/>
            <person name="Callanan J."/>
            <person name="Adriaenssens E.M."/>
            <person name="Kuhn J.H."/>
            <person name="Rumnieks J."/>
            <person name="Shkoporov A."/>
            <person name="Draper L.A."/>
            <person name="Ross P."/>
            <person name="Hill C."/>
        </authorList>
    </citation>
    <scope>NUCLEOTIDE SEQUENCE</scope>
</reference>
<evidence type="ECO:0000256" key="1">
    <source>
        <dbReference type="SAM" id="MobiDB-lite"/>
    </source>
</evidence>
<keyword evidence="3" id="KW-1185">Reference proteome</keyword>
<dbReference type="EMBL" id="BK013711">
    <property type="protein sequence ID" value="DAD51073.1"/>
    <property type="molecule type" value="Genomic_RNA"/>
</dbReference>
<organism evidence="2 3">
    <name type="scientific">ssRNA phage SRR7976299_1</name>
    <dbReference type="NCBI Taxonomy" id="2786631"/>
    <lineage>
        <taxon>Viruses</taxon>
        <taxon>Riboviria</taxon>
        <taxon>Orthornavirae</taxon>
        <taxon>Lenarviricota</taxon>
        <taxon>Leviviricetes</taxon>
        <taxon>Norzivirales</taxon>
        <taxon>Atkinsviridae</taxon>
        <taxon>Madisduvirus</taxon>
        <taxon>Madisduvirus caenivivens</taxon>
    </lineage>
</organism>
<feature type="region of interest" description="Disordered" evidence="1">
    <location>
        <begin position="1"/>
        <end position="20"/>
    </location>
</feature>
<dbReference type="RefSeq" id="YP_010768862.1">
    <property type="nucleotide sequence ID" value="NC_073811.1"/>
</dbReference>
<dbReference type="GeneID" id="80397076"/>
<evidence type="ECO:0000313" key="3">
    <source>
        <dbReference type="Proteomes" id="UP000681533"/>
    </source>
</evidence>
<accession>A0A8S5L0B3</accession>
<dbReference type="Proteomes" id="UP000681533">
    <property type="component" value="Segment"/>
</dbReference>
<feature type="compositionally biased region" description="Basic residues" evidence="1">
    <location>
        <begin position="1"/>
        <end position="15"/>
    </location>
</feature>
<name>A0A8S5L0B3_9VIRU</name>